<evidence type="ECO:0000256" key="4">
    <source>
        <dbReference type="ARBA" id="ARBA00035286"/>
    </source>
</evidence>
<reference evidence="7 8" key="1">
    <citation type="submission" date="2020-08" db="EMBL/GenBank/DDBJ databases">
        <title>Aphidius gifuensis genome sequencing and assembly.</title>
        <authorList>
            <person name="Du Z."/>
        </authorList>
    </citation>
    <scope>NUCLEOTIDE SEQUENCE [LARGE SCALE GENOMIC DNA]</scope>
    <source>
        <strain evidence="7">YNYX2018</strain>
        <tissue evidence="7">Adults</tissue>
    </source>
</reference>
<dbReference type="OrthoDB" id="416470at2759"/>
<evidence type="ECO:0000313" key="8">
    <source>
        <dbReference type="Proteomes" id="UP000639338"/>
    </source>
</evidence>
<organism evidence="7 8">
    <name type="scientific">Aphidius gifuensis</name>
    <name type="common">Parasitoid wasp</name>
    <dbReference type="NCBI Taxonomy" id="684658"/>
    <lineage>
        <taxon>Eukaryota</taxon>
        <taxon>Metazoa</taxon>
        <taxon>Ecdysozoa</taxon>
        <taxon>Arthropoda</taxon>
        <taxon>Hexapoda</taxon>
        <taxon>Insecta</taxon>
        <taxon>Pterygota</taxon>
        <taxon>Neoptera</taxon>
        <taxon>Endopterygota</taxon>
        <taxon>Hymenoptera</taxon>
        <taxon>Apocrita</taxon>
        <taxon>Ichneumonoidea</taxon>
        <taxon>Braconidae</taxon>
        <taxon>Aphidiinae</taxon>
        <taxon>Aphidius</taxon>
    </lineage>
</organism>
<evidence type="ECO:0000256" key="2">
    <source>
        <dbReference type="ARBA" id="ARBA00022980"/>
    </source>
</evidence>
<dbReference type="AlphaFoldDB" id="A0A835CWK2"/>
<dbReference type="GO" id="GO:0006412">
    <property type="term" value="P:translation"/>
    <property type="evidence" value="ECO:0007669"/>
    <property type="project" value="InterPro"/>
</dbReference>
<protein>
    <recommendedName>
        <fullName evidence="4">Large ribosomal subunit protein uL22m</fullName>
    </recommendedName>
    <alternativeName>
        <fullName evidence="5">39S ribosomal protein L22, mitochondrial</fullName>
    </alternativeName>
</protein>
<dbReference type="EMBL" id="JACMRX010000001">
    <property type="protein sequence ID" value="KAF7998597.1"/>
    <property type="molecule type" value="Genomic_DNA"/>
</dbReference>
<proteinExistence type="inferred from homology"/>
<dbReference type="InterPro" id="IPR047867">
    <property type="entry name" value="Ribosomal_uL22_bac/org-type"/>
</dbReference>
<dbReference type="PANTHER" id="PTHR13501">
    <property type="entry name" value="CHLOROPLAST 50S RIBOSOMAL PROTEIN L22-RELATED"/>
    <property type="match status" value="1"/>
</dbReference>
<dbReference type="InterPro" id="IPR036394">
    <property type="entry name" value="Ribosomal_uL22_sf"/>
</dbReference>
<sequence>MQCIRRCWQSVLTGCSFSSNPTNLTRFSIPGANFHTSSKLSDLEEEKKEGPSKWLTYNEKIYPPQELSEKPRPAFVCHMKTNIKYSPKTMWYVSVLVRGLSVDEAIKQLSHCLKKGAVAAKETILEAQKMAVEQHNVEFKSNLWVAESFVGKGKVVKGIRKHAKGRMGRISYRYVHYFVRLEEGQPPKHYFGPEPKTKDQLLEDWITKQRERKIANSI</sequence>
<evidence type="ECO:0000256" key="6">
    <source>
        <dbReference type="RuleBase" id="RU004005"/>
    </source>
</evidence>
<evidence type="ECO:0000313" key="7">
    <source>
        <dbReference type="EMBL" id="KAF7998597.1"/>
    </source>
</evidence>
<evidence type="ECO:0000256" key="1">
    <source>
        <dbReference type="ARBA" id="ARBA00009451"/>
    </source>
</evidence>
<evidence type="ECO:0000256" key="5">
    <source>
        <dbReference type="ARBA" id="ARBA00035506"/>
    </source>
</evidence>
<evidence type="ECO:0000256" key="3">
    <source>
        <dbReference type="ARBA" id="ARBA00023274"/>
    </source>
</evidence>
<dbReference type="GO" id="GO:0005762">
    <property type="term" value="C:mitochondrial large ribosomal subunit"/>
    <property type="evidence" value="ECO:0007669"/>
    <property type="project" value="TreeGrafter"/>
</dbReference>
<comment type="similarity">
    <text evidence="1 6">Belongs to the universal ribosomal protein uL22 family.</text>
</comment>
<comment type="caution">
    <text evidence="7">The sequence shown here is derived from an EMBL/GenBank/DDBJ whole genome shotgun (WGS) entry which is preliminary data.</text>
</comment>
<dbReference type="SUPFAM" id="SSF54843">
    <property type="entry name" value="Ribosomal protein L22"/>
    <property type="match status" value="1"/>
</dbReference>
<dbReference type="Pfam" id="PF00237">
    <property type="entry name" value="Ribosomal_L22"/>
    <property type="match status" value="1"/>
</dbReference>
<gene>
    <name evidence="7" type="ORF">HCN44_011005</name>
</gene>
<dbReference type="Proteomes" id="UP000639338">
    <property type="component" value="Unassembled WGS sequence"/>
</dbReference>
<dbReference type="PANTHER" id="PTHR13501:SF8">
    <property type="entry name" value="LARGE RIBOSOMAL SUBUNIT PROTEIN UL22M"/>
    <property type="match status" value="1"/>
</dbReference>
<name>A0A835CWK2_APHGI</name>
<accession>A0A835CWK2</accession>
<dbReference type="Gene3D" id="3.90.470.10">
    <property type="entry name" value="Ribosomal protein L22/L17"/>
    <property type="match status" value="1"/>
</dbReference>
<dbReference type="GO" id="GO:0003735">
    <property type="term" value="F:structural constituent of ribosome"/>
    <property type="evidence" value="ECO:0007669"/>
    <property type="project" value="InterPro"/>
</dbReference>
<dbReference type="InterPro" id="IPR001063">
    <property type="entry name" value="Ribosomal_uL22"/>
</dbReference>
<keyword evidence="8" id="KW-1185">Reference proteome</keyword>
<keyword evidence="2 6" id="KW-0689">Ribosomal protein</keyword>
<keyword evidence="3 6" id="KW-0687">Ribonucleoprotein</keyword>